<dbReference type="PANTHER" id="PTHR36617:SF16">
    <property type="entry name" value="OS04G0516500 PROTEIN"/>
    <property type="match status" value="1"/>
</dbReference>
<name>A0AA38TGR8_9ASTR</name>
<accession>A0AA38TGR8</accession>
<gene>
    <name evidence="2" type="ORF">OSB04_017801</name>
</gene>
<protein>
    <recommendedName>
        <fullName evidence="1">Reverse transcriptase zinc-binding domain-containing protein</fullName>
    </recommendedName>
</protein>
<feature type="domain" description="Reverse transcriptase zinc-binding" evidence="1">
    <location>
        <begin position="201"/>
        <end position="272"/>
    </location>
</feature>
<dbReference type="Proteomes" id="UP001172457">
    <property type="component" value="Chromosome 4"/>
</dbReference>
<sequence>MSYLSLLGGLGIGALQTINTSLLIKWWWRLKVEDQALWAKVIKAIHGVNGKDATSIANPKRPGIWLNIAKAGKSLLSLSLNIDDLFTRIVKNGNNTLFWHDRWVGSIPLKSIFPDLFELESNKFCTIASRAMRNDNGSLSWVWSWSNVGEASSFSSQVTALENLIQHVNLDDDEDTWRWEGDPSGSFSVNSFRSIIDLLSIPSNSNRRFWNKWLPPRVNCFIWRLFLNRIPTRSNLSSRGVTLSSTTCPLCHGEEEKEDHLFYACPMVKIVWNWFLEWVGITEGVHTTLDQLIHNILEAANSKKRKRFLEAAVGSLLWFVWKARNNVVFNGRQFSTHMIANEIQATLFTWVKYGSKCIPLGWSLWCCNPAILFYRRRRRRPTSGSRQPTFGPSAHLGALSFPPAANCCEPSPFYKRHRSSLRAAQRRGSSPAILTSVTVVIVLTSRHHRTTGVLPPPRN</sequence>
<dbReference type="PANTHER" id="PTHR36617">
    <property type="entry name" value="PROTEIN, PUTATIVE-RELATED"/>
    <property type="match status" value="1"/>
</dbReference>
<evidence type="ECO:0000313" key="3">
    <source>
        <dbReference type="Proteomes" id="UP001172457"/>
    </source>
</evidence>
<reference evidence="2" key="1">
    <citation type="submission" date="2023-03" db="EMBL/GenBank/DDBJ databases">
        <title>Chromosome-scale reference genome and RAD-based genetic map of yellow starthistle (Centaurea solstitialis) reveal putative structural variation and QTLs associated with invader traits.</title>
        <authorList>
            <person name="Reatini B."/>
            <person name="Cang F.A."/>
            <person name="Jiang Q."/>
            <person name="Mckibben M.T.W."/>
            <person name="Barker M.S."/>
            <person name="Rieseberg L.H."/>
            <person name="Dlugosch K.M."/>
        </authorList>
    </citation>
    <scope>NUCLEOTIDE SEQUENCE</scope>
    <source>
        <strain evidence="2">CAN-66</strain>
        <tissue evidence="2">Leaf</tissue>
    </source>
</reference>
<proteinExistence type="predicted"/>
<dbReference type="EMBL" id="JARYMX010000004">
    <property type="protein sequence ID" value="KAJ9553756.1"/>
    <property type="molecule type" value="Genomic_DNA"/>
</dbReference>
<dbReference type="AlphaFoldDB" id="A0AA38TGR8"/>
<dbReference type="InterPro" id="IPR026960">
    <property type="entry name" value="RVT-Znf"/>
</dbReference>
<organism evidence="2 3">
    <name type="scientific">Centaurea solstitialis</name>
    <name type="common">yellow star-thistle</name>
    <dbReference type="NCBI Taxonomy" id="347529"/>
    <lineage>
        <taxon>Eukaryota</taxon>
        <taxon>Viridiplantae</taxon>
        <taxon>Streptophyta</taxon>
        <taxon>Embryophyta</taxon>
        <taxon>Tracheophyta</taxon>
        <taxon>Spermatophyta</taxon>
        <taxon>Magnoliopsida</taxon>
        <taxon>eudicotyledons</taxon>
        <taxon>Gunneridae</taxon>
        <taxon>Pentapetalae</taxon>
        <taxon>asterids</taxon>
        <taxon>campanulids</taxon>
        <taxon>Asterales</taxon>
        <taxon>Asteraceae</taxon>
        <taxon>Carduoideae</taxon>
        <taxon>Cardueae</taxon>
        <taxon>Centaureinae</taxon>
        <taxon>Centaurea</taxon>
    </lineage>
</organism>
<evidence type="ECO:0000259" key="1">
    <source>
        <dbReference type="Pfam" id="PF13966"/>
    </source>
</evidence>
<evidence type="ECO:0000313" key="2">
    <source>
        <dbReference type="EMBL" id="KAJ9553756.1"/>
    </source>
</evidence>
<comment type="caution">
    <text evidence="2">The sequence shown here is derived from an EMBL/GenBank/DDBJ whole genome shotgun (WGS) entry which is preliminary data.</text>
</comment>
<dbReference type="Pfam" id="PF13966">
    <property type="entry name" value="zf-RVT"/>
    <property type="match status" value="1"/>
</dbReference>
<keyword evidence="3" id="KW-1185">Reference proteome</keyword>